<evidence type="ECO:0000313" key="18">
    <source>
        <dbReference type="EMBL" id="SFM80063.1"/>
    </source>
</evidence>
<dbReference type="PIRSF" id="PIRSF000209">
    <property type="entry name" value="Bifunctional_P450_P450R"/>
    <property type="match status" value="1"/>
</dbReference>
<dbReference type="Gene3D" id="3.40.50.360">
    <property type="match status" value="1"/>
</dbReference>
<evidence type="ECO:0000256" key="12">
    <source>
        <dbReference type="ARBA" id="ARBA00049342"/>
    </source>
</evidence>
<dbReference type="InterPro" id="IPR029039">
    <property type="entry name" value="Flavoprotein-like_sf"/>
</dbReference>
<keyword evidence="11 13" id="KW-0503">Monooxygenase</keyword>
<evidence type="ECO:0000256" key="1">
    <source>
        <dbReference type="ARBA" id="ARBA00010018"/>
    </source>
</evidence>
<keyword evidence="3 13" id="KW-0349">Heme</keyword>
<dbReference type="GO" id="GO:0005829">
    <property type="term" value="C:cytosol"/>
    <property type="evidence" value="ECO:0007669"/>
    <property type="project" value="TreeGrafter"/>
</dbReference>
<keyword evidence="7 13" id="KW-0274">FAD</keyword>
<feature type="domain" description="Flavodoxin-like" evidence="16">
    <location>
        <begin position="515"/>
        <end position="656"/>
    </location>
</feature>
<dbReference type="FunFam" id="1.10.630.10:FF:000040">
    <property type="entry name" value="Bifunctional cytochrome P450/NADPH--P450 reductase"/>
    <property type="match status" value="1"/>
</dbReference>
<reference evidence="18 19" key="1">
    <citation type="submission" date="2016-10" db="EMBL/GenBank/DDBJ databases">
        <authorList>
            <person name="de Groot N.N."/>
        </authorList>
    </citation>
    <scope>NUCLEOTIDE SEQUENCE [LARGE SCALE GENOMIC DNA]</scope>
    <source>
        <strain evidence="18 19">CGMCC 4.1877</strain>
    </source>
</reference>
<dbReference type="EC" id="1.14.14.1" evidence="13"/>
<dbReference type="PRINTS" id="PR00371">
    <property type="entry name" value="FPNCR"/>
</dbReference>
<dbReference type="SUPFAM" id="SSF63380">
    <property type="entry name" value="Riboflavin synthase domain-like"/>
    <property type="match status" value="1"/>
</dbReference>
<evidence type="ECO:0000256" key="14">
    <source>
        <dbReference type="PIRSR" id="PIRSR000209-1"/>
    </source>
</evidence>
<feature type="compositionally biased region" description="Low complexity" evidence="15">
    <location>
        <begin position="1"/>
        <end position="21"/>
    </location>
</feature>
<comment type="catalytic activity">
    <reaction evidence="12 13">
        <text>2 oxidized [cytochrome P450] + NADPH = 2 reduced [cytochrome P450] + NADP(+) + H(+)</text>
        <dbReference type="Rhea" id="RHEA:24040"/>
        <dbReference type="Rhea" id="RHEA-COMP:14627"/>
        <dbReference type="Rhea" id="RHEA-COMP:14628"/>
        <dbReference type="ChEBI" id="CHEBI:15378"/>
        <dbReference type="ChEBI" id="CHEBI:55376"/>
        <dbReference type="ChEBI" id="CHEBI:57783"/>
        <dbReference type="ChEBI" id="CHEBI:58349"/>
        <dbReference type="ChEBI" id="CHEBI:60344"/>
        <dbReference type="EC" id="1.6.2.4"/>
    </reaction>
</comment>
<evidence type="ECO:0000256" key="9">
    <source>
        <dbReference type="ARBA" id="ARBA00023002"/>
    </source>
</evidence>
<dbReference type="CDD" id="cd11068">
    <property type="entry name" value="CYP120A1"/>
    <property type="match status" value="1"/>
</dbReference>
<dbReference type="InterPro" id="IPR001709">
    <property type="entry name" value="Flavoprot_Pyr_Nucl_cyt_Rdtase"/>
</dbReference>
<evidence type="ECO:0000256" key="4">
    <source>
        <dbReference type="ARBA" id="ARBA00022630"/>
    </source>
</evidence>
<feature type="binding site" description="axial binding residue" evidence="14">
    <location>
        <position position="424"/>
    </location>
    <ligand>
        <name>heme</name>
        <dbReference type="ChEBI" id="CHEBI:30413"/>
    </ligand>
    <ligandPart>
        <name>Fe</name>
        <dbReference type="ChEBI" id="CHEBI:18248"/>
    </ligandPart>
</feature>
<dbReference type="InterPro" id="IPR003097">
    <property type="entry name" value="CysJ-like_FAD-binding"/>
</dbReference>
<keyword evidence="5 13" id="KW-0288">FMN</keyword>
<evidence type="ECO:0000256" key="6">
    <source>
        <dbReference type="ARBA" id="ARBA00022723"/>
    </source>
</evidence>
<comment type="similarity">
    <text evidence="1 13">In the N-terminal section; belongs to the cytochrome P450 family.</text>
</comment>
<evidence type="ECO:0000256" key="7">
    <source>
        <dbReference type="ARBA" id="ARBA00022827"/>
    </source>
</evidence>
<keyword evidence="10 13" id="KW-0408">Iron</keyword>
<gene>
    <name evidence="18" type="ORF">SAMN05216207_10034</name>
</gene>
<evidence type="ECO:0000256" key="8">
    <source>
        <dbReference type="ARBA" id="ARBA00022857"/>
    </source>
</evidence>
<dbReference type="GO" id="GO:0070330">
    <property type="term" value="F:aromatase activity"/>
    <property type="evidence" value="ECO:0007669"/>
    <property type="project" value="UniProtKB-UniRule"/>
</dbReference>
<dbReference type="PROSITE" id="PS50902">
    <property type="entry name" value="FLAVODOXIN_LIKE"/>
    <property type="match status" value="1"/>
</dbReference>
<dbReference type="SUPFAM" id="SSF52218">
    <property type="entry name" value="Flavoproteins"/>
    <property type="match status" value="1"/>
</dbReference>
<dbReference type="Pfam" id="PF00258">
    <property type="entry name" value="Flavodoxin_1"/>
    <property type="match status" value="1"/>
</dbReference>
<evidence type="ECO:0000256" key="10">
    <source>
        <dbReference type="ARBA" id="ARBA00023004"/>
    </source>
</evidence>
<keyword evidence="9 13" id="KW-0560">Oxidoreductase</keyword>
<evidence type="ECO:0000256" key="13">
    <source>
        <dbReference type="PIRNR" id="PIRNR000209"/>
    </source>
</evidence>
<dbReference type="GO" id="GO:0020037">
    <property type="term" value="F:heme binding"/>
    <property type="evidence" value="ECO:0007669"/>
    <property type="project" value="UniProtKB-UniRule"/>
</dbReference>
<dbReference type="InterPro" id="IPR036396">
    <property type="entry name" value="Cyt_P450_sf"/>
</dbReference>
<dbReference type="InterPro" id="IPR008254">
    <property type="entry name" value="Flavodoxin/NO_synth"/>
</dbReference>
<dbReference type="CDD" id="cd06206">
    <property type="entry name" value="bifunctional_CYPOR"/>
    <property type="match status" value="1"/>
</dbReference>
<organism evidence="18 19">
    <name type="scientific">Pseudonocardia ammonioxydans</name>
    <dbReference type="NCBI Taxonomy" id="260086"/>
    <lineage>
        <taxon>Bacteria</taxon>
        <taxon>Bacillati</taxon>
        <taxon>Actinomycetota</taxon>
        <taxon>Actinomycetes</taxon>
        <taxon>Pseudonocardiales</taxon>
        <taxon>Pseudonocardiaceae</taxon>
        <taxon>Pseudonocardia</taxon>
    </lineage>
</organism>
<dbReference type="PRINTS" id="PR00369">
    <property type="entry name" value="FLAVODOXIN"/>
</dbReference>
<keyword evidence="2 13" id="KW-0813">Transport</keyword>
<dbReference type="AlphaFoldDB" id="A0A1I4TU36"/>
<evidence type="ECO:0000256" key="11">
    <source>
        <dbReference type="ARBA" id="ARBA00023033"/>
    </source>
</evidence>
<proteinExistence type="inferred from homology"/>
<dbReference type="PANTHER" id="PTHR19384">
    <property type="entry name" value="NITRIC OXIDE SYNTHASE-RELATED"/>
    <property type="match status" value="1"/>
</dbReference>
<dbReference type="RefSeq" id="WP_093337584.1">
    <property type="nucleotide sequence ID" value="NZ_FOUY01000003.1"/>
</dbReference>
<dbReference type="Pfam" id="PF00667">
    <property type="entry name" value="FAD_binding_1"/>
    <property type="match status" value="1"/>
</dbReference>
<dbReference type="InterPro" id="IPR039261">
    <property type="entry name" value="FNR_nucleotide-bd"/>
</dbReference>
<comment type="cofactor">
    <cofactor evidence="13">
        <name>FAD</name>
        <dbReference type="ChEBI" id="CHEBI:57692"/>
    </cofactor>
    <cofactor evidence="13">
        <name>FMN</name>
        <dbReference type="ChEBI" id="CHEBI:58210"/>
    </cofactor>
</comment>
<dbReference type="InterPro" id="IPR001433">
    <property type="entry name" value="OxRdtase_FAD/NAD-bd"/>
</dbReference>
<protein>
    <recommendedName>
        <fullName evidence="13">Bifunctional cytochrome P450/NADPH--P450 reductase</fullName>
    </recommendedName>
    <domain>
        <recommendedName>
            <fullName evidence="13">Cytochrome P450</fullName>
            <ecNumber evidence="13">1.14.14.1</ecNumber>
        </recommendedName>
    </domain>
    <domain>
        <recommendedName>
            <fullName evidence="13">NADPH--cytochrome P450 reductase</fullName>
            <ecNumber evidence="13">1.6.2.4</ecNumber>
        </recommendedName>
    </domain>
</protein>
<evidence type="ECO:0000256" key="15">
    <source>
        <dbReference type="SAM" id="MobiDB-lite"/>
    </source>
</evidence>
<dbReference type="PROSITE" id="PS00086">
    <property type="entry name" value="CYTOCHROME_P450"/>
    <property type="match status" value="1"/>
</dbReference>
<dbReference type="Proteomes" id="UP000199614">
    <property type="component" value="Unassembled WGS sequence"/>
</dbReference>
<evidence type="ECO:0000259" key="17">
    <source>
        <dbReference type="PROSITE" id="PS51384"/>
    </source>
</evidence>
<comment type="cofactor">
    <cofactor evidence="13 14">
        <name>heme</name>
        <dbReference type="ChEBI" id="CHEBI:30413"/>
    </cofactor>
</comment>
<dbReference type="InterPro" id="IPR017927">
    <property type="entry name" value="FAD-bd_FR_type"/>
</dbReference>
<dbReference type="GO" id="GO:0010181">
    <property type="term" value="F:FMN binding"/>
    <property type="evidence" value="ECO:0007669"/>
    <property type="project" value="UniProtKB-UniRule"/>
</dbReference>
<dbReference type="Gene3D" id="2.40.30.10">
    <property type="entry name" value="Translation factors"/>
    <property type="match status" value="2"/>
</dbReference>
<keyword evidence="13" id="KW-0249">Electron transport</keyword>
<accession>A0A1I4TU36</accession>
<dbReference type="GO" id="GO:0003958">
    <property type="term" value="F:NADPH-hemoprotein reductase activity"/>
    <property type="evidence" value="ECO:0007669"/>
    <property type="project" value="UniProtKB-UniRule"/>
</dbReference>
<name>A0A1I4TU36_PSUAM</name>
<dbReference type="GO" id="GO:0050660">
    <property type="term" value="F:flavin adenine dinucleotide binding"/>
    <property type="evidence" value="ECO:0007669"/>
    <property type="project" value="TreeGrafter"/>
</dbReference>
<dbReference type="InterPro" id="IPR017972">
    <property type="entry name" value="Cyt_P450_CS"/>
</dbReference>
<evidence type="ECO:0000256" key="3">
    <source>
        <dbReference type="ARBA" id="ARBA00022617"/>
    </source>
</evidence>
<feature type="domain" description="FAD-binding FR-type" evidence="17">
    <location>
        <begin position="697"/>
        <end position="934"/>
    </location>
</feature>
<dbReference type="STRING" id="260086.SAMN05216207_10034"/>
<dbReference type="EMBL" id="FOUY01000003">
    <property type="protein sequence ID" value="SFM80063.1"/>
    <property type="molecule type" value="Genomic_DNA"/>
</dbReference>
<keyword evidence="4 13" id="KW-0285">Flavoprotein</keyword>
<evidence type="ECO:0000256" key="5">
    <source>
        <dbReference type="ARBA" id="ARBA00022643"/>
    </source>
</evidence>
<comment type="catalytic activity">
    <reaction evidence="13">
        <text>an organic molecule + reduced [NADPH--hemoprotein reductase] + O2 = an alcohol + oxidized [NADPH--hemoprotein reductase] + H2O + H(+)</text>
        <dbReference type="Rhea" id="RHEA:17149"/>
        <dbReference type="Rhea" id="RHEA-COMP:11964"/>
        <dbReference type="Rhea" id="RHEA-COMP:11965"/>
        <dbReference type="ChEBI" id="CHEBI:15377"/>
        <dbReference type="ChEBI" id="CHEBI:15378"/>
        <dbReference type="ChEBI" id="CHEBI:15379"/>
        <dbReference type="ChEBI" id="CHEBI:30879"/>
        <dbReference type="ChEBI" id="CHEBI:57618"/>
        <dbReference type="ChEBI" id="CHEBI:58210"/>
        <dbReference type="ChEBI" id="CHEBI:142491"/>
        <dbReference type="EC" id="1.14.14.1"/>
    </reaction>
</comment>
<dbReference type="Gene3D" id="1.10.630.10">
    <property type="entry name" value="Cytochrome P450"/>
    <property type="match status" value="1"/>
</dbReference>
<keyword evidence="6 13" id="KW-0479">Metal-binding</keyword>
<keyword evidence="19" id="KW-1185">Reference proteome</keyword>
<dbReference type="Gene3D" id="1.20.990.10">
    <property type="entry name" value="NADPH-cytochrome p450 Reductase, Chain A, domain 3"/>
    <property type="match status" value="1"/>
</dbReference>
<dbReference type="PANTHER" id="PTHR19384:SF17">
    <property type="entry name" value="NADPH--CYTOCHROME P450 REDUCTASE"/>
    <property type="match status" value="1"/>
</dbReference>
<feature type="region of interest" description="Disordered" evidence="15">
    <location>
        <begin position="472"/>
        <end position="498"/>
    </location>
</feature>
<dbReference type="EC" id="1.6.2.4" evidence="13"/>
<dbReference type="SUPFAM" id="SSF48264">
    <property type="entry name" value="Cytochrome P450"/>
    <property type="match status" value="1"/>
</dbReference>
<evidence type="ECO:0000256" key="2">
    <source>
        <dbReference type="ARBA" id="ARBA00022448"/>
    </source>
</evidence>
<dbReference type="InterPro" id="IPR001094">
    <property type="entry name" value="Flavdoxin-like"/>
</dbReference>
<dbReference type="GO" id="GO:0005506">
    <property type="term" value="F:iron ion binding"/>
    <property type="evidence" value="ECO:0007669"/>
    <property type="project" value="UniProtKB-UniRule"/>
</dbReference>
<dbReference type="InterPro" id="IPR017938">
    <property type="entry name" value="Riboflavin_synthase-like_b-brl"/>
</dbReference>
<dbReference type="PROSITE" id="PS51384">
    <property type="entry name" value="FAD_FR"/>
    <property type="match status" value="1"/>
</dbReference>
<evidence type="ECO:0000259" key="16">
    <source>
        <dbReference type="PROSITE" id="PS50902"/>
    </source>
</evidence>
<feature type="region of interest" description="Disordered" evidence="15">
    <location>
        <begin position="1"/>
        <end position="31"/>
    </location>
</feature>
<dbReference type="InterPro" id="IPR023173">
    <property type="entry name" value="NADPH_Cyt_P450_Rdtase_alpha"/>
</dbReference>
<evidence type="ECO:0000313" key="19">
    <source>
        <dbReference type="Proteomes" id="UP000199614"/>
    </source>
</evidence>
<dbReference type="Pfam" id="PF00175">
    <property type="entry name" value="NAD_binding_1"/>
    <property type="match status" value="1"/>
</dbReference>
<dbReference type="Gene3D" id="3.40.50.80">
    <property type="entry name" value="Nucleotide-binding domain of ferredoxin-NADP reductase (FNR) module"/>
    <property type="match status" value="1"/>
</dbReference>
<dbReference type="OrthoDB" id="5290182at2"/>
<dbReference type="InterPro" id="IPR001128">
    <property type="entry name" value="Cyt_P450"/>
</dbReference>
<sequence length="1096" mass="117431">MAAPSRPSPSGSGPSGNRSPGTTAVPGPRPLPLIGNALDVPSGRTIQALMELTRRYGPIMRLHTPGGDRYVVSGLDMVDDLCDDERFTKLVGGGQLILRSRFTSAGLFTADTDDPLWHSAHDILLPAFSTRSMRGYLPQMIDVAQQLMLKWERTNPGDPVDVTADTTRLTLDTIALCGFGYRFNSFYRETNHPFVDAMLGVLAESQARSRMFPALIRARRGAEHRFARDLQLLTGTVGAILDERRRSADPGDDLLARMLTGTDKQGRQLPDHNIVSQCITFLIAGHETTSGLLSFTIAYLIKHPEVVARVQDEVDRVLGTDPGVMPTAEMLGRLTYVRQVLDETLRLWPTAPAFTRQPYADDTVGGYPMARGTAIVALTPMLHRLPEVWGPDADDFDPEHFAPERRDALPPNAFKPFGSGQRACIGRQFAMQEAVLVLAMLVQRFELVDHADYRLQIRESLTLKPEGLTVTLRPRTGRTPGAGAAVLQPGGTGTGGTGTAVAEPQAAGDRHGTGLLVLFGSNLGTAEDIAGRIARDAADRGYAARTAPLDSATRDLPATGAVVIVSASYNGTPPDNAAAFCAWLRDEATPPGAATGVRFTVFGCGNRDWASTYQAVPTLIDERLAALGGTRVHPRGEGDARGDFDGRYAAWAGGLWDDLATALDLGTRAAAAPAAAGPRLRLEYENRRASAPVVRSYRSVPALVRANRELTSGTGTRSVRHLEIELPAGTSYGTGDHLGVLPRNDAALVRRVLTRFGLDAGTYLTVTASGTAPTHLPTGEPYPLLAVLAGCVELQDPAGRAGIAALAAHLPASPERAALEGLTGTDEASRARYREQVAAPRRSLLDLVEAHPASTLPFAEFLDALPPLRPRYYSISSAPQADPHPSLTVGVLEAPARSGDGVHHGVCSTHLRDTEPGGTVFVLVREPSIPFRPPENPHRPMLMIGAGTGMAPFRGFCRERMALHAQGVPVAESLLVLGCRDPHDDLLYADELTDYADAGVARLLPAYSRVPGHPYRYVQHALAGEAEQVWTLLERDAVVFVCGNAATMAPAVRAALTGIFRDRAGADEAAGEQWLAGLRAEGRYLEDIWGESAVLG</sequence>
<dbReference type="InterPro" id="IPR023206">
    <property type="entry name" value="Bifunctional_P450_P450_red"/>
</dbReference>
<keyword evidence="8 13" id="KW-0521">NADP</keyword>
<dbReference type="Pfam" id="PF00067">
    <property type="entry name" value="p450"/>
    <property type="match status" value="1"/>
</dbReference>
<dbReference type="SUPFAM" id="SSF52343">
    <property type="entry name" value="Ferredoxin reductase-like, C-terminal NADP-linked domain"/>
    <property type="match status" value="1"/>
</dbReference>